<reference evidence="2 3" key="1">
    <citation type="submission" date="2019-04" db="EMBL/GenBank/DDBJ databases">
        <title>Reference strain of H23.</title>
        <authorList>
            <person name="Luo X."/>
        </authorList>
    </citation>
    <scope>NUCLEOTIDE SEQUENCE [LARGE SCALE GENOMIC DNA]</scope>
    <source>
        <strain evidence="2 3">H23</strain>
    </source>
</reference>
<gene>
    <name evidence="2" type="ORF">FCE95_01890</name>
</gene>
<dbReference type="InterPro" id="IPR029068">
    <property type="entry name" value="Glyas_Bleomycin-R_OHBP_Dase"/>
</dbReference>
<dbReference type="PANTHER" id="PTHR33990:SF1">
    <property type="entry name" value="PROTEIN YJDN"/>
    <property type="match status" value="1"/>
</dbReference>
<proteinExistence type="predicted"/>
<dbReference type="RefSeq" id="WP_137265303.1">
    <property type="nucleotide sequence ID" value="NZ_SZUA01000001.1"/>
</dbReference>
<dbReference type="OrthoDB" id="9795306at2"/>
<dbReference type="InterPro" id="IPR028973">
    <property type="entry name" value="PhnB-like"/>
</dbReference>
<dbReference type="InterPro" id="IPR004360">
    <property type="entry name" value="Glyas_Fos-R_dOase_dom"/>
</dbReference>
<name>A0A4V5ZQH6_9GAMM</name>
<dbReference type="Proteomes" id="UP000308707">
    <property type="component" value="Unassembled WGS sequence"/>
</dbReference>
<keyword evidence="3" id="KW-1185">Reference proteome</keyword>
<dbReference type="AlphaFoldDB" id="A0A4V5ZQH6"/>
<dbReference type="Pfam" id="PF00903">
    <property type="entry name" value="Glyoxalase"/>
    <property type="match status" value="1"/>
</dbReference>
<dbReference type="EMBL" id="SZUA01000001">
    <property type="protein sequence ID" value="TKR33093.1"/>
    <property type="molecule type" value="Genomic_DNA"/>
</dbReference>
<protein>
    <submittedName>
        <fullName evidence="2">VOC family protein</fullName>
    </submittedName>
</protein>
<evidence type="ECO:0000313" key="3">
    <source>
        <dbReference type="Proteomes" id="UP000308707"/>
    </source>
</evidence>
<feature type="domain" description="Glyoxalase/fosfomycin resistance/dioxygenase" evidence="1">
    <location>
        <begin position="3"/>
        <end position="129"/>
    </location>
</feature>
<dbReference type="CDD" id="cd06588">
    <property type="entry name" value="PhnB_like"/>
    <property type="match status" value="1"/>
</dbReference>
<sequence length="136" mass="14849">MKLNTYLSFNGDTRQAFEYYAQHLGGKILAMMTFGETPACESLPDSKDLIMHGMIDIGGHLVMGTDATPDHPYEGVKGAHVVIDTQDPAEADKLFAALADGGQVVLPIQETFWAKRYGILVDRFGVPWMVNCAASQ</sequence>
<evidence type="ECO:0000259" key="1">
    <source>
        <dbReference type="Pfam" id="PF00903"/>
    </source>
</evidence>
<dbReference type="PANTHER" id="PTHR33990">
    <property type="entry name" value="PROTEIN YJDN-RELATED"/>
    <property type="match status" value="1"/>
</dbReference>
<accession>A0A4V5ZQH6</accession>
<dbReference type="SUPFAM" id="SSF54593">
    <property type="entry name" value="Glyoxalase/Bleomycin resistance protein/Dihydroxybiphenyl dioxygenase"/>
    <property type="match status" value="1"/>
</dbReference>
<evidence type="ECO:0000313" key="2">
    <source>
        <dbReference type="EMBL" id="TKR33093.1"/>
    </source>
</evidence>
<organism evidence="2 3">
    <name type="scientific">Luteimonas gilva</name>
    <dbReference type="NCBI Taxonomy" id="2572684"/>
    <lineage>
        <taxon>Bacteria</taxon>
        <taxon>Pseudomonadati</taxon>
        <taxon>Pseudomonadota</taxon>
        <taxon>Gammaproteobacteria</taxon>
        <taxon>Lysobacterales</taxon>
        <taxon>Lysobacteraceae</taxon>
        <taxon>Luteimonas</taxon>
    </lineage>
</organism>
<comment type="caution">
    <text evidence="2">The sequence shown here is derived from an EMBL/GenBank/DDBJ whole genome shotgun (WGS) entry which is preliminary data.</text>
</comment>
<dbReference type="Gene3D" id="3.10.180.10">
    <property type="entry name" value="2,3-Dihydroxybiphenyl 1,2-Dioxygenase, domain 1"/>
    <property type="match status" value="1"/>
</dbReference>